<dbReference type="Proteomes" id="UP000192917">
    <property type="component" value="Unassembled WGS sequence"/>
</dbReference>
<evidence type="ECO:0000313" key="2">
    <source>
        <dbReference type="Proteomes" id="UP000192917"/>
    </source>
</evidence>
<dbReference type="AlphaFoldDB" id="A0A1Y6B3H1"/>
<evidence type="ECO:0000313" key="1">
    <source>
        <dbReference type="EMBL" id="SME88145.1"/>
    </source>
</evidence>
<dbReference type="RefSeq" id="WP_085120428.1">
    <property type="nucleotide sequence ID" value="NZ_FWZX01000001.1"/>
</dbReference>
<gene>
    <name evidence="1" type="ORF">SAMN05428998_10156</name>
</gene>
<keyword evidence="2" id="KW-1185">Reference proteome</keyword>
<name>A0A1Y6B3H1_9PROT</name>
<dbReference type="STRING" id="560819.SAMN05428998_10156"/>
<dbReference type="Pfam" id="PF07310">
    <property type="entry name" value="PAS_5"/>
    <property type="match status" value="1"/>
</dbReference>
<dbReference type="InterPro" id="IPR009922">
    <property type="entry name" value="DUF1457"/>
</dbReference>
<proteinExistence type="predicted"/>
<sequence length="168" mass="19363">MPFLPDPATVESRRIAALHRHWSDLKRDRPVPLRDDLDPADIKELLPNVMLVDIEPEPFRVRYRLVGTEIVTWAKFDFTGFYLDMLTFSDLDDSDVFVDGYRAVHRTGQPHFARIRTFEFRDRELFYECGLLPLSSDGTAIDKALAIEDYAHLSPDLLREMPASGPRG</sequence>
<reference evidence="1 2" key="1">
    <citation type="submission" date="2017-04" db="EMBL/GenBank/DDBJ databases">
        <authorList>
            <person name="Afonso C.L."/>
            <person name="Miller P.J."/>
            <person name="Scott M.A."/>
            <person name="Spackman E."/>
            <person name="Goraichik I."/>
            <person name="Dimitrov K.M."/>
            <person name="Suarez D.L."/>
            <person name="Swayne D.E."/>
        </authorList>
    </citation>
    <scope>NUCLEOTIDE SEQUENCE [LARGE SCALE GENOMIC DNA]</scope>
    <source>
        <strain evidence="1 2">USBA 355</strain>
    </source>
</reference>
<dbReference type="EMBL" id="FWZX01000001">
    <property type="protein sequence ID" value="SME88145.1"/>
    <property type="molecule type" value="Genomic_DNA"/>
</dbReference>
<protein>
    <submittedName>
        <fullName evidence="1">PAS domain-containing protein</fullName>
    </submittedName>
</protein>
<accession>A0A1Y6B3H1</accession>
<organism evidence="1 2">
    <name type="scientific">Tistlia consotensis USBA 355</name>
    <dbReference type="NCBI Taxonomy" id="560819"/>
    <lineage>
        <taxon>Bacteria</taxon>
        <taxon>Pseudomonadati</taxon>
        <taxon>Pseudomonadota</taxon>
        <taxon>Alphaproteobacteria</taxon>
        <taxon>Rhodospirillales</taxon>
        <taxon>Rhodovibrionaceae</taxon>
        <taxon>Tistlia</taxon>
    </lineage>
</organism>